<reference evidence="2" key="1">
    <citation type="submission" date="2018-01" db="EMBL/GenBank/DDBJ databases">
        <authorList>
            <person name="Alioto T."/>
            <person name="Alioto T."/>
        </authorList>
    </citation>
    <scope>NUCLEOTIDE SEQUENCE [LARGE SCALE GENOMIC DNA]</scope>
</reference>
<gene>
    <name evidence="1" type="ORF">DGUA_6G013523</name>
</gene>
<keyword evidence="2" id="KW-1185">Reference proteome</keyword>
<proteinExistence type="predicted"/>
<dbReference type="EMBL" id="OUUW01000006">
    <property type="protein sequence ID" value="SPP81785.1"/>
    <property type="molecule type" value="Genomic_DNA"/>
</dbReference>
<dbReference type="OrthoDB" id="7865079at2759"/>
<dbReference type="Proteomes" id="UP000268350">
    <property type="component" value="Unassembled WGS sequence"/>
</dbReference>
<sequence>MDMEDDIEFLISALSKPHSSQALPCSGEKRQEMRDAFVALQQLLRNKPLQVRSIPRSTAGGEVSTLTTDSELDSIAMECSSTEHEAKTSVSLSSSESLNLECKETKFQMIRRRDMFNSTLFAQRRHTSTVSLKLVCHSSPHIPNSDTTITADGIRYSLTE</sequence>
<protein>
    <submittedName>
        <fullName evidence="1">Uncharacterized protein</fullName>
    </submittedName>
</protein>
<dbReference type="OMA" id="DSIAMEC"/>
<name>A0A3B0JHV3_DROGU</name>
<dbReference type="AlphaFoldDB" id="A0A3B0JHV3"/>
<organism evidence="1 2">
    <name type="scientific">Drosophila guanche</name>
    <name type="common">Fruit fly</name>
    <dbReference type="NCBI Taxonomy" id="7266"/>
    <lineage>
        <taxon>Eukaryota</taxon>
        <taxon>Metazoa</taxon>
        <taxon>Ecdysozoa</taxon>
        <taxon>Arthropoda</taxon>
        <taxon>Hexapoda</taxon>
        <taxon>Insecta</taxon>
        <taxon>Pterygota</taxon>
        <taxon>Neoptera</taxon>
        <taxon>Endopterygota</taxon>
        <taxon>Diptera</taxon>
        <taxon>Brachycera</taxon>
        <taxon>Muscomorpha</taxon>
        <taxon>Ephydroidea</taxon>
        <taxon>Drosophilidae</taxon>
        <taxon>Drosophila</taxon>
        <taxon>Sophophora</taxon>
    </lineage>
</organism>
<accession>A0A3B0JHV3</accession>
<evidence type="ECO:0000313" key="1">
    <source>
        <dbReference type="EMBL" id="SPP81785.1"/>
    </source>
</evidence>
<evidence type="ECO:0000313" key="2">
    <source>
        <dbReference type="Proteomes" id="UP000268350"/>
    </source>
</evidence>